<dbReference type="PROSITE" id="PS00521">
    <property type="entry name" value="P5CR"/>
    <property type="match status" value="1"/>
</dbReference>
<evidence type="ECO:0000256" key="1">
    <source>
        <dbReference type="ARBA" id="ARBA00005525"/>
    </source>
</evidence>
<comment type="pathway">
    <text evidence="5 7">Amino-acid biosynthesis; L-proline biosynthesis; L-proline from L-glutamate 5-semialdehyde: step 1/1.</text>
</comment>
<keyword evidence="5" id="KW-0963">Cytoplasm</keyword>
<keyword evidence="11" id="KW-1185">Reference proteome</keyword>
<evidence type="ECO:0000256" key="2">
    <source>
        <dbReference type="ARBA" id="ARBA00022650"/>
    </source>
</evidence>
<evidence type="ECO:0000256" key="4">
    <source>
        <dbReference type="ARBA" id="ARBA00023002"/>
    </source>
</evidence>
<name>A0ABS2GGL5_9FIRM</name>
<organism evidence="10 11">
    <name type="scientific">Veillonella magna</name>
    <dbReference type="NCBI Taxonomy" id="464322"/>
    <lineage>
        <taxon>Bacteria</taxon>
        <taxon>Bacillati</taxon>
        <taxon>Bacillota</taxon>
        <taxon>Negativicutes</taxon>
        <taxon>Veillonellales</taxon>
        <taxon>Veillonellaceae</taxon>
        <taxon>Veillonella</taxon>
    </lineage>
</organism>
<comment type="similarity">
    <text evidence="1 5 7">Belongs to the pyrroline-5-carboxylate reductase family.</text>
</comment>
<dbReference type="EC" id="1.5.1.2" evidence="5 6"/>
<dbReference type="InterPro" id="IPR028939">
    <property type="entry name" value="P5C_Rdtase_cat_N"/>
</dbReference>
<evidence type="ECO:0000256" key="5">
    <source>
        <dbReference type="HAMAP-Rule" id="MF_01925"/>
    </source>
</evidence>
<dbReference type="InterPro" id="IPR029036">
    <property type="entry name" value="P5CR_dimer"/>
</dbReference>
<evidence type="ECO:0000313" key="11">
    <source>
        <dbReference type="Proteomes" id="UP000707138"/>
    </source>
</evidence>
<evidence type="ECO:0000259" key="8">
    <source>
        <dbReference type="Pfam" id="PF03807"/>
    </source>
</evidence>
<dbReference type="InterPro" id="IPR053790">
    <property type="entry name" value="P5CR-like_CS"/>
</dbReference>
<dbReference type="PANTHER" id="PTHR11645">
    <property type="entry name" value="PYRROLINE-5-CARBOXYLATE REDUCTASE"/>
    <property type="match status" value="1"/>
</dbReference>
<dbReference type="SUPFAM" id="SSF48179">
    <property type="entry name" value="6-phosphogluconate dehydrogenase C-terminal domain-like"/>
    <property type="match status" value="1"/>
</dbReference>
<feature type="domain" description="Pyrroline-5-carboxylate reductase dimerisation" evidence="9">
    <location>
        <begin position="160"/>
        <end position="264"/>
    </location>
</feature>
<dbReference type="HAMAP" id="MF_01925">
    <property type="entry name" value="P5C_reductase"/>
    <property type="match status" value="1"/>
</dbReference>
<dbReference type="NCBIfam" id="TIGR00112">
    <property type="entry name" value="proC"/>
    <property type="match status" value="1"/>
</dbReference>
<gene>
    <name evidence="5 10" type="primary">proC</name>
    <name evidence="10" type="ORF">H6A01_06495</name>
</gene>
<evidence type="ECO:0000256" key="7">
    <source>
        <dbReference type="RuleBase" id="RU003903"/>
    </source>
</evidence>
<dbReference type="SUPFAM" id="SSF51735">
    <property type="entry name" value="NAD(P)-binding Rossmann-fold domains"/>
    <property type="match status" value="1"/>
</dbReference>
<sequence length="269" mass="27671">MKKRILFIGIGAMGGAVLRGCLTSGAMTDADVVGVVNTKIHAKALTEELGIPVSAELNDVDSADVIVLGVKPQILQSSVLAQLSKVKKDCLIISMAAGIPLGTLEGAVPQAIWYRIMPNMPAAIGAGFVAVTAGTKGNDCLTAWVTNLLNSLGESAVVSEADLERLGALAGAGPGYAFVIMDALSDAGVRIGLTRRLALRAAIQTLYGAGLMAIKTEQHPAVLRDKVTSPGGTTIAGIAAMEKGGLRSALHDGVVACYQRAQELGKKEN</sequence>
<evidence type="ECO:0000313" key="10">
    <source>
        <dbReference type="EMBL" id="MBM6912967.1"/>
    </source>
</evidence>
<dbReference type="PANTHER" id="PTHR11645:SF0">
    <property type="entry name" value="PYRROLINE-5-CARBOXYLATE REDUCTASE 3"/>
    <property type="match status" value="1"/>
</dbReference>
<keyword evidence="4 5" id="KW-0560">Oxidoreductase</keyword>
<accession>A0ABS2GGL5</accession>
<comment type="catalytic activity">
    <reaction evidence="5">
        <text>L-proline + NAD(+) = (S)-1-pyrroline-5-carboxylate + NADH + 2 H(+)</text>
        <dbReference type="Rhea" id="RHEA:14105"/>
        <dbReference type="ChEBI" id="CHEBI:15378"/>
        <dbReference type="ChEBI" id="CHEBI:17388"/>
        <dbReference type="ChEBI" id="CHEBI:57540"/>
        <dbReference type="ChEBI" id="CHEBI:57945"/>
        <dbReference type="ChEBI" id="CHEBI:60039"/>
        <dbReference type="EC" id="1.5.1.2"/>
    </reaction>
</comment>
<dbReference type="RefSeq" id="WP_205087970.1">
    <property type="nucleotide sequence ID" value="NZ_JACJLA010000010.1"/>
</dbReference>
<dbReference type="InterPro" id="IPR036291">
    <property type="entry name" value="NAD(P)-bd_dom_sf"/>
</dbReference>
<comment type="function">
    <text evidence="5">Catalyzes the reduction of 1-pyrroline-5-carboxylate (PCA) to L-proline.</text>
</comment>
<evidence type="ECO:0000256" key="6">
    <source>
        <dbReference type="NCBIfam" id="TIGR00112"/>
    </source>
</evidence>
<feature type="domain" description="Pyrroline-5-carboxylate reductase catalytic N-terminal" evidence="8">
    <location>
        <begin position="4"/>
        <end position="98"/>
    </location>
</feature>
<evidence type="ECO:0000259" key="9">
    <source>
        <dbReference type="Pfam" id="PF14748"/>
    </source>
</evidence>
<reference evidence="10 11" key="1">
    <citation type="journal article" date="2021" name="Sci. Rep.">
        <title>The distribution of antibiotic resistance genes in chicken gut microbiota commensals.</title>
        <authorList>
            <person name="Juricova H."/>
            <person name="Matiasovicova J."/>
            <person name="Kubasova T."/>
            <person name="Cejkova D."/>
            <person name="Rychlik I."/>
        </authorList>
    </citation>
    <scope>NUCLEOTIDE SEQUENCE [LARGE SCALE GENOMIC DNA]</scope>
    <source>
        <strain evidence="10 11">An537</strain>
    </source>
</reference>
<dbReference type="Pfam" id="PF14748">
    <property type="entry name" value="P5CR_dimer"/>
    <property type="match status" value="1"/>
</dbReference>
<comment type="catalytic activity">
    <reaction evidence="5 7">
        <text>L-proline + NADP(+) = (S)-1-pyrroline-5-carboxylate + NADPH + 2 H(+)</text>
        <dbReference type="Rhea" id="RHEA:14109"/>
        <dbReference type="ChEBI" id="CHEBI:15378"/>
        <dbReference type="ChEBI" id="CHEBI:17388"/>
        <dbReference type="ChEBI" id="CHEBI:57783"/>
        <dbReference type="ChEBI" id="CHEBI:58349"/>
        <dbReference type="ChEBI" id="CHEBI:60039"/>
        <dbReference type="EC" id="1.5.1.2"/>
    </reaction>
</comment>
<dbReference type="Pfam" id="PF03807">
    <property type="entry name" value="F420_oxidored"/>
    <property type="match status" value="1"/>
</dbReference>
<keyword evidence="2 5" id="KW-0641">Proline biosynthesis</keyword>
<dbReference type="PIRSF" id="PIRSF000193">
    <property type="entry name" value="Pyrrol-5-carb_rd"/>
    <property type="match status" value="1"/>
</dbReference>
<comment type="caution">
    <text evidence="10">The sequence shown here is derived from an EMBL/GenBank/DDBJ whole genome shotgun (WGS) entry which is preliminary data.</text>
</comment>
<protein>
    <recommendedName>
        <fullName evidence="5 6">Pyrroline-5-carboxylate reductase</fullName>
        <shortName evidence="5">P5C reductase</shortName>
        <shortName evidence="5">P5CR</shortName>
        <ecNumber evidence="5 6">1.5.1.2</ecNumber>
    </recommendedName>
    <alternativeName>
        <fullName evidence="5">PCA reductase</fullName>
    </alternativeName>
</protein>
<dbReference type="Proteomes" id="UP000707138">
    <property type="component" value="Unassembled WGS sequence"/>
</dbReference>
<dbReference type="GO" id="GO:0004735">
    <property type="term" value="F:pyrroline-5-carboxylate reductase activity"/>
    <property type="evidence" value="ECO:0007669"/>
    <property type="project" value="UniProtKB-EC"/>
</dbReference>
<dbReference type="Gene3D" id="1.10.3730.10">
    <property type="entry name" value="ProC C-terminal domain-like"/>
    <property type="match status" value="1"/>
</dbReference>
<dbReference type="InterPro" id="IPR000304">
    <property type="entry name" value="Pyrroline-COOH_reductase"/>
</dbReference>
<keyword evidence="5 7" id="KW-0028">Amino-acid biosynthesis</keyword>
<comment type="subcellular location">
    <subcellularLocation>
        <location evidence="5">Cytoplasm</location>
    </subcellularLocation>
</comment>
<proteinExistence type="inferred from homology"/>
<dbReference type="Gene3D" id="3.40.50.720">
    <property type="entry name" value="NAD(P)-binding Rossmann-like Domain"/>
    <property type="match status" value="1"/>
</dbReference>
<dbReference type="EMBL" id="JACJLA010000010">
    <property type="protein sequence ID" value="MBM6912967.1"/>
    <property type="molecule type" value="Genomic_DNA"/>
</dbReference>
<evidence type="ECO:0000256" key="3">
    <source>
        <dbReference type="ARBA" id="ARBA00022857"/>
    </source>
</evidence>
<keyword evidence="3 5" id="KW-0521">NADP</keyword>
<dbReference type="InterPro" id="IPR008927">
    <property type="entry name" value="6-PGluconate_DH-like_C_sf"/>
</dbReference>